<comment type="caution">
    <text evidence="2">The sequence shown here is derived from an EMBL/GenBank/DDBJ whole genome shotgun (WGS) entry which is preliminary data.</text>
</comment>
<reference evidence="2" key="2">
    <citation type="journal article" date="2020" name="Nat. Commun.">
        <title>Large-scale genome sequencing of mycorrhizal fungi provides insights into the early evolution of symbiotic traits.</title>
        <authorList>
            <person name="Miyauchi S."/>
            <person name="Kiss E."/>
            <person name="Kuo A."/>
            <person name="Drula E."/>
            <person name="Kohler A."/>
            <person name="Sanchez-Garcia M."/>
            <person name="Morin E."/>
            <person name="Andreopoulos B."/>
            <person name="Barry K.W."/>
            <person name="Bonito G."/>
            <person name="Buee M."/>
            <person name="Carver A."/>
            <person name="Chen C."/>
            <person name="Cichocki N."/>
            <person name="Clum A."/>
            <person name="Culley D."/>
            <person name="Crous P.W."/>
            <person name="Fauchery L."/>
            <person name="Girlanda M."/>
            <person name="Hayes R.D."/>
            <person name="Keri Z."/>
            <person name="LaButti K."/>
            <person name="Lipzen A."/>
            <person name="Lombard V."/>
            <person name="Magnuson J."/>
            <person name="Maillard F."/>
            <person name="Murat C."/>
            <person name="Nolan M."/>
            <person name="Ohm R.A."/>
            <person name="Pangilinan J."/>
            <person name="Pereira M.F."/>
            <person name="Perotto S."/>
            <person name="Peter M."/>
            <person name="Pfister S."/>
            <person name="Riley R."/>
            <person name="Sitrit Y."/>
            <person name="Stielow J.B."/>
            <person name="Szollosi G."/>
            <person name="Zifcakova L."/>
            <person name="Stursova M."/>
            <person name="Spatafora J.W."/>
            <person name="Tedersoo L."/>
            <person name="Vaario L.M."/>
            <person name="Yamada A."/>
            <person name="Yan M."/>
            <person name="Wang P."/>
            <person name="Xu J."/>
            <person name="Bruns T."/>
            <person name="Baldrian P."/>
            <person name="Vilgalys R."/>
            <person name="Dunand C."/>
            <person name="Henrissat B."/>
            <person name="Grigoriev I.V."/>
            <person name="Hibbett D."/>
            <person name="Nagy L.G."/>
            <person name="Martin F.M."/>
        </authorList>
    </citation>
    <scope>NUCLEOTIDE SEQUENCE</scope>
    <source>
        <strain evidence="2">BED1</strain>
    </source>
</reference>
<feature type="region of interest" description="Disordered" evidence="1">
    <location>
        <begin position="189"/>
        <end position="231"/>
    </location>
</feature>
<dbReference type="EMBL" id="WHUW01000161">
    <property type="protein sequence ID" value="KAF8420164.1"/>
    <property type="molecule type" value="Genomic_DNA"/>
</dbReference>
<evidence type="ECO:0000313" key="2">
    <source>
        <dbReference type="EMBL" id="KAF8420164.1"/>
    </source>
</evidence>
<organism evidence="2 3">
    <name type="scientific">Boletus edulis BED1</name>
    <dbReference type="NCBI Taxonomy" id="1328754"/>
    <lineage>
        <taxon>Eukaryota</taxon>
        <taxon>Fungi</taxon>
        <taxon>Dikarya</taxon>
        <taxon>Basidiomycota</taxon>
        <taxon>Agaricomycotina</taxon>
        <taxon>Agaricomycetes</taxon>
        <taxon>Agaricomycetidae</taxon>
        <taxon>Boletales</taxon>
        <taxon>Boletineae</taxon>
        <taxon>Boletaceae</taxon>
        <taxon>Boletoideae</taxon>
        <taxon>Boletus</taxon>
    </lineage>
</organism>
<accession>A0AAD4G6U3</accession>
<reference evidence="2" key="1">
    <citation type="submission" date="2019-10" db="EMBL/GenBank/DDBJ databases">
        <authorList>
            <consortium name="DOE Joint Genome Institute"/>
            <person name="Kuo A."/>
            <person name="Miyauchi S."/>
            <person name="Kiss E."/>
            <person name="Drula E."/>
            <person name="Kohler A."/>
            <person name="Sanchez-Garcia M."/>
            <person name="Andreopoulos B."/>
            <person name="Barry K.W."/>
            <person name="Bonito G."/>
            <person name="Buee M."/>
            <person name="Carver A."/>
            <person name="Chen C."/>
            <person name="Cichocki N."/>
            <person name="Clum A."/>
            <person name="Culley D."/>
            <person name="Crous P.W."/>
            <person name="Fauchery L."/>
            <person name="Girlanda M."/>
            <person name="Hayes R."/>
            <person name="Keri Z."/>
            <person name="LaButti K."/>
            <person name="Lipzen A."/>
            <person name="Lombard V."/>
            <person name="Magnuson J."/>
            <person name="Maillard F."/>
            <person name="Morin E."/>
            <person name="Murat C."/>
            <person name="Nolan M."/>
            <person name="Ohm R."/>
            <person name="Pangilinan J."/>
            <person name="Pereira M."/>
            <person name="Perotto S."/>
            <person name="Peter M."/>
            <person name="Riley R."/>
            <person name="Sitrit Y."/>
            <person name="Stielow B."/>
            <person name="Szollosi G."/>
            <person name="Zifcakova L."/>
            <person name="Stursova M."/>
            <person name="Spatafora J.W."/>
            <person name="Tedersoo L."/>
            <person name="Vaario L.-M."/>
            <person name="Yamada A."/>
            <person name="Yan M."/>
            <person name="Wang P."/>
            <person name="Xu J."/>
            <person name="Bruns T."/>
            <person name="Baldrian P."/>
            <person name="Vilgalys R."/>
            <person name="Henrissat B."/>
            <person name="Grigoriev I.V."/>
            <person name="Hibbett D."/>
            <person name="Nagy L.G."/>
            <person name="Martin F.M."/>
        </authorList>
    </citation>
    <scope>NUCLEOTIDE SEQUENCE</scope>
    <source>
        <strain evidence="2">BED1</strain>
    </source>
</reference>
<keyword evidence="3" id="KW-1185">Reference proteome</keyword>
<gene>
    <name evidence="2" type="ORF">L210DRAFT_3654953</name>
</gene>
<dbReference type="Proteomes" id="UP001194468">
    <property type="component" value="Unassembled WGS sequence"/>
</dbReference>
<name>A0AAD4G6U3_BOLED</name>
<feature type="compositionally biased region" description="Low complexity" evidence="1">
    <location>
        <begin position="193"/>
        <end position="212"/>
    </location>
</feature>
<sequence length="332" mass="35667">MTGSTDTSDCLWLVIGGPNPGIHRKSPQIACGRGSPPLSIAIEYLSSDEAHSLLRTLQPIVQSLPPQPSYEQILTAFDCSPAVKALFTQARNQHHFYAVVVGSPVAILRSRLGALASRGSFSHPKSMHTRSFWKALAYMIVKGIDDLMPLMPVDASDAEEDGVTTHAHVHAEPTTQLSNMFADQLRLGSLSQPSPESTANSSASNTGPSPSSLPDTRGGGPDLLAEYRGGQGSGLTRTPIVYTHVRCLRGVVETRFYFSPVPPTTDEHARILGGLAGRYLVTHGYTLPDIDQIIQSWEQTPSSANEFALRLAGMGMALTEAIYLASLINFST</sequence>
<evidence type="ECO:0000256" key="1">
    <source>
        <dbReference type="SAM" id="MobiDB-lite"/>
    </source>
</evidence>
<evidence type="ECO:0000313" key="3">
    <source>
        <dbReference type="Proteomes" id="UP001194468"/>
    </source>
</evidence>
<protein>
    <submittedName>
        <fullName evidence="2">Uncharacterized protein</fullName>
    </submittedName>
</protein>
<proteinExistence type="predicted"/>
<dbReference type="AlphaFoldDB" id="A0AAD4G6U3"/>